<evidence type="ECO:0000313" key="3">
    <source>
        <dbReference type="EMBL" id="EFP91116.1"/>
    </source>
</evidence>
<organism evidence="3 4">
    <name type="scientific">Puccinia graminis f. sp. tritici (strain CRL 75-36-700-3 / race SCCL)</name>
    <name type="common">Black stem rust fungus</name>
    <dbReference type="NCBI Taxonomy" id="418459"/>
    <lineage>
        <taxon>Eukaryota</taxon>
        <taxon>Fungi</taxon>
        <taxon>Dikarya</taxon>
        <taxon>Basidiomycota</taxon>
        <taxon>Pucciniomycotina</taxon>
        <taxon>Pucciniomycetes</taxon>
        <taxon>Pucciniales</taxon>
        <taxon>Pucciniaceae</taxon>
        <taxon>Puccinia</taxon>
    </lineage>
</organism>
<gene>
    <name evidence="3" type="ORF">PGTG_16861</name>
</gene>
<dbReference type="SUPFAM" id="SSF53067">
    <property type="entry name" value="Actin-like ATPase domain"/>
    <property type="match status" value="1"/>
</dbReference>
<dbReference type="InterPro" id="IPR013126">
    <property type="entry name" value="Hsp_70_fam"/>
</dbReference>
<dbReference type="AlphaFoldDB" id="E3L3J1"/>
<evidence type="ECO:0000313" key="4">
    <source>
        <dbReference type="Proteomes" id="UP000008783"/>
    </source>
</evidence>
<dbReference type="OrthoDB" id="3789372at2759"/>
<dbReference type="Gene3D" id="3.30.420.40">
    <property type="match status" value="1"/>
</dbReference>
<protein>
    <submittedName>
        <fullName evidence="3">Uncharacterized protein</fullName>
    </submittedName>
</protein>
<dbReference type="KEGG" id="pgr:PGTG_16861"/>
<dbReference type="Proteomes" id="UP000008783">
    <property type="component" value="Unassembled WGS sequence"/>
</dbReference>
<evidence type="ECO:0000256" key="2">
    <source>
        <dbReference type="ARBA" id="ARBA00022840"/>
    </source>
</evidence>
<dbReference type="RefSeq" id="XP_003335535.1">
    <property type="nucleotide sequence ID" value="XM_003335487.1"/>
</dbReference>
<dbReference type="EMBL" id="DS178342">
    <property type="protein sequence ID" value="EFP91116.1"/>
    <property type="molecule type" value="Genomic_DNA"/>
</dbReference>
<accession>E3L3J1</accession>
<name>E3L3J1_PUCGT</name>
<dbReference type="GO" id="GO:0140662">
    <property type="term" value="F:ATP-dependent protein folding chaperone"/>
    <property type="evidence" value="ECO:0007669"/>
    <property type="project" value="InterPro"/>
</dbReference>
<sequence>MPNLPCLKNFLWDSKINKANVCGIVLVGGSTCIPHVRNLIPQLVHPTFFSCTTKQEDGKGGKSGVLLVDK</sequence>
<dbReference type="Pfam" id="PF00012">
    <property type="entry name" value="HSP70"/>
    <property type="match status" value="1"/>
</dbReference>
<dbReference type="VEuPathDB" id="FungiDB:PGTG_16861"/>
<keyword evidence="1" id="KW-0547">Nucleotide-binding</keyword>
<dbReference type="GeneID" id="10528696"/>
<reference key="1">
    <citation type="submission" date="2007-01" db="EMBL/GenBank/DDBJ databases">
        <title>The Genome Sequence of Puccinia graminis f. sp. tritici Strain CRL 75-36-700-3.</title>
        <authorList>
            <consortium name="The Broad Institute Genome Sequencing Platform"/>
            <person name="Birren B."/>
            <person name="Lander E."/>
            <person name="Galagan J."/>
            <person name="Nusbaum C."/>
            <person name="Devon K."/>
            <person name="Cuomo C."/>
            <person name="Jaffe D."/>
            <person name="Butler J."/>
            <person name="Alvarez P."/>
            <person name="Gnerre S."/>
            <person name="Grabherr M."/>
            <person name="Mauceli E."/>
            <person name="Brockman W."/>
            <person name="Young S."/>
            <person name="LaButti K."/>
            <person name="Sykes S."/>
            <person name="DeCaprio D."/>
            <person name="Crawford M."/>
            <person name="Koehrsen M."/>
            <person name="Engels R."/>
            <person name="Montgomery P."/>
            <person name="Pearson M."/>
            <person name="Howarth C."/>
            <person name="Larson L."/>
            <person name="White J."/>
            <person name="Zeng Q."/>
            <person name="Kodira C."/>
            <person name="Yandava C."/>
            <person name="Alvarado L."/>
            <person name="O'Leary S."/>
            <person name="Szabo L."/>
            <person name="Dean R."/>
            <person name="Schein J."/>
        </authorList>
    </citation>
    <scope>NUCLEOTIDE SEQUENCE</scope>
    <source>
        <strain>CRL 75-36-700-3</strain>
    </source>
</reference>
<dbReference type="InParanoid" id="E3L3J1"/>
<dbReference type="GO" id="GO:0005524">
    <property type="term" value="F:ATP binding"/>
    <property type="evidence" value="ECO:0007669"/>
    <property type="project" value="UniProtKB-KW"/>
</dbReference>
<dbReference type="InterPro" id="IPR043129">
    <property type="entry name" value="ATPase_NBD"/>
</dbReference>
<keyword evidence="2" id="KW-0067">ATP-binding</keyword>
<keyword evidence="4" id="KW-1185">Reference proteome</keyword>
<dbReference type="HOGENOM" id="CLU_2759025_0_0_1"/>
<proteinExistence type="predicted"/>
<evidence type="ECO:0000256" key="1">
    <source>
        <dbReference type="ARBA" id="ARBA00022741"/>
    </source>
</evidence>
<reference evidence="4" key="2">
    <citation type="journal article" date="2011" name="Proc. Natl. Acad. Sci. U.S.A.">
        <title>Obligate biotrophy features unraveled by the genomic analysis of rust fungi.</title>
        <authorList>
            <person name="Duplessis S."/>
            <person name="Cuomo C.A."/>
            <person name="Lin Y.-C."/>
            <person name="Aerts A."/>
            <person name="Tisserant E."/>
            <person name="Veneault-Fourrey C."/>
            <person name="Joly D.L."/>
            <person name="Hacquard S."/>
            <person name="Amselem J."/>
            <person name="Cantarel B.L."/>
            <person name="Chiu R."/>
            <person name="Coutinho P.M."/>
            <person name="Feau N."/>
            <person name="Field M."/>
            <person name="Frey P."/>
            <person name="Gelhaye E."/>
            <person name="Goldberg J."/>
            <person name="Grabherr M.G."/>
            <person name="Kodira C.D."/>
            <person name="Kohler A."/>
            <person name="Kuees U."/>
            <person name="Lindquist E.A."/>
            <person name="Lucas S.M."/>
            <person name="Mago R."/>
            <person name="Mauceli E."/>
            <person name="Morin E."/>
            <person name="Murat C."/>
            <person name="Pangilinan J.L."/>
            <person name="Park R."/>
            <person name="Pearson M."/>
            <person name="Quesneville H."/>
            <person name="Rouhier N."/>
            <person name="Sakthikumar S."/>
            <person name="Salamov A.A."/>
            <person name="Schmutz J."/>
            <person name="Selles B."/>
            <person name="Shapiro H."/>
            <person name="Tanguay P."/>
            <person name="Tuskan G.A."/>
            <person name="Henrissat B."/>
            <person name="Van de Peer Y."/>
            <person name="Rouze P."/>
            <person name="Ellis J.G."/>
            <person name="Dodds P.N."/>
            <person name="Schein J.E."/>
            <person name="Zhong S."/>
            <person name="Hamelin R.C."/>
            <person name="Grigoriev I.V."/>
            <person name="Szabo L.J."/>
            <person name="Martin F."/>
        </authorList>
    </citation>
    <scope>NUCLEOTIDE SEQUENCE [LARGE SCALE GENOMIC DNA]</scope>
    <source>
        <strain evidence="4">CRL 75-36-700-3 / race SCCL</strain>
    </source>
</reference>